<keyword evidence="1" id="KW-1133">Transmembrane helix</keyword>
<dbReference type="Proteomes" id="UP000235116">
    <property type="component" value="Chromosome"/>
</dbReference>
<feature type="transmembrane region" description="Helical" evidence="1">
    <location>
        <begin position="270"/>
        <end position="294"/>
    </location>
</feature>
<evidence type="ECO:0000313" key="3">
    <source>
        <dbReference type="EMBL" id="AUM11003.1"/>
    </source>
</evidence>
<evidence type="ECO:0000313" key="4">
    <source>
        <dbReference type="Proteomes" id="UP000235116"/>
    </source>
</evidence>
<keyword evidence="1" id="KW-0812">Transmembrane</keyword>
<evidence type="ECO:0000256" key="2">
    <source>
        <dbReference type="SAM" id="SignalP"/>
    </source>
</evidence>
<protein>
    <recommendedName>
        <fullName evidence="5">HupE / UreJ protein</fullName>
    </recommendedName>
</protein>
<dbReference type="KEGG" id="kak:Kalk_00455"/>
<evidence type="ECO:0008006" key="5">
    <source>
        <dbReference type="Google" id="ProtNLM"/>
    </source>
</evidence>
<reference evidence="4" key="1">
    <citation type="submission" date="2017-08" db="EMBL/GenBank/DDBJ databases">
        <title>Direct submision.</title>
        <authorList>
            <person name="Kim S.-J."/>
            <person name="Rhee S.-K."/>
        </authorList>
    </citation>
    <scope>NUCLEOTIDE SEQUENCE [LARGE SCALE GENOMIC DNA]</scope>
    <source>
        <strain evidence="4">GI5</strain>
    </source>
</reference>
<dbReference type="OrthoDB" id="9808870at2"/>
<feature type="transmembrane region" description="Helical" evidence="1">
    <location>
        <begin position="238"/>
        <end position="258"/>
    </location>
</feature>
<name>A0A2K9LFI7_9GAMM</name>
<accession>A0A2K9LFI7</accession>
<organism evidence="3 4">
    <name type="scientific">Ketobacter alkanivorans</name>
    <dbReference type="NCBI Taxonomy" id="1917421"/>
    <lineage>
        <taxon>Bacteria</taxon>
        <taxon>Pseudomonadati</taxon>
        <taxon>Pseudomonadota</taxon>
        <taxon>Gammaproteobacteria</taxon>
        <taxon>Pseudomonadales</taxon>
        <taxon>Ketobacteraceae</taxon>
        <taxon>Ketobacter</taxon>
    </lineage>
</organism>
<feature type="transmembrane region" description="Helical" evidence="1">
    <location>
        <begin position="179"/>
        <end position="202"/>
    </location>
</feature>
<keyword evidence="2" id="KW-0732">Signal</keyword>
<feature type="signal peptide" evidence="2">
    <location>
        <begin position="1"/>
        <end position="23"/>
    </location>
</feature>
<gene>
    <name evidence="3" type="ORF">Kalk_00455</name>
</gene>
<keyword evidence="4" id="KW-1185">Reference proteome</keyword>
<feature type="transmembrane region" description="Helical" evidence="1">
    <location>
        <begin position="148"/>
        <end position="172"/>
    </location>
</feature>
<dbReference type="RefSeq" id="WP_101892349.1">
    <property type="nucleotide sequence ID" value="NZ_CP022684.1"/>
</dbReference>
<feature type="chain" id="PRO_5015005048" description="HupE / UreJ protein" evidence="2">
    <location>
        <begin position="24"/>
        <end position="333"/>
    </location>
</feature>
<dbReference type="Pfam" id="PF13795">
    <property type="entry name" value="HupE_UreJ_2"/>
    <property type="match status" value="1"/>
</dbReference>
<dbReference type="AlphaFoldDB" id="A0A2K9LFI7"/>
<keyword evidence="1" id="KW-0472">Membrane</keyword>
<evidence type="ECO:0000256" key="1">
    <source>
        <dbReference type="SAM" id="Phobius"/>
    </source>
</evidence>
<feature type="transmembrane region" description="Helical" evidence="1">
    <location>
        <begin position="306"/>
        <end position="325"/>
    </location>
</feature>
<proteinExistence type="predicted"/>
<dbReference type="InterPro" id="IPR032809">
    <property type="entry name" value="Put_HupE_UreJ"/>
</dbReference>
<sequence length="333" mass="36454">MKCQALVIVVAILLGTFIQSASADDIRPAYLELSEISPDRFQVLWKVPAKGNAQRLALGVKFDSQTRILNEPVDGYIGSAHLQRWAIERSGGLTGQAIHIEGLEKIATEVLLRIEYLDGRTSINRVTPDAPIHVVTAPPGMIETIKTYFTLGVEHILIGFDHLLFVLVLMILVPNLRKLVLTITAFTIAHSITLSLAALSVIRVPVPPVEACIALSIVFVSTEIIRSQRGNPGIAEQHPWLVAFTFGLLHGLGFAAALERIGLPQTDIPAALLFFNVGVEIGQLAFVAILLLLGRLMKNYFRILPIMTRGVPAYIAGSLAAFWTIERTVAFWN</sequence>
<dbReference type="EMBL" id="CP022684">
    <property type="protein sequence ID" value="AUM11003.1"/>
    <property type="molecule type" value="Genomic_DNA"/>
</dbReference>